<keyword evidence="4" id="KW-1185">Reference proteome</keyword>
<dbReference type="InterPro" id="IPR015403">
    <property type="entry name" value="Mon2/Sec7/BIG1-like_HDS"/>
</dbReference>
<evidence type="ECO:0000256" key="1">
    <source>
        <dbReference type="SAM" id="MobiDB-lite"/>
    </source>
</evidence>
<feature type="region of interest" description="Disordered" evidence="1">
    <location>
        <begin position="287"/>
        <end position="312"/>
    </location>
</feature>
<dbReference type="EMBL" id="JACTNZ010000005">
    <property type="protein sequence ID" value="KAG5548886.1"/>
    <property type="molecule type" value="Genomic_DNA"/>
</dbReference>
<sequence length="372" mass="41086">MKKYLERAELANFTFQNDILKPFVILMRSSRSETLQRLIVDCIVQMIKSKVGSIKSGWRSLFTIFTAAADDGLEPIVESTFENVEQVILEHFDQVVGDCFMDCVNCLIGFANNKSSHWISLKAIALLRICEYRLAERPTLAAAKDLDDDFVVLLEKVNVIENNAADAKAAHVEHQVDNLSLFTTNSFMEGKKCKVFSKEGSAYGRVDSSVSTCEYSKELMMRDERDANVTVPGLHSSNSDSDSMTPLPYSPPMTMPLWAVFSEQTGRGLAFQAREVRLERRGRNLETGQFGHRSAARVSGSPASLPAPPPSRQLAAEKDQAVPFVNGKGGEIVDSTIAVIRKRSRGIEVSAAVAAQIDDRSKVGRLGFLDLD</sequence>
<dbReference type="Pfam" id="PF09324">
    <property type="entry name" value="Sec7-like_HDS"/>
    <property type="match status" value="1"/>
</dbReference>
<reference evidence="3" key="1">
    <citation type="submission" date="2020-08" db="EMBL/GenBank/DDBJ databases">
        <title>Plant Genome Project.</title>
        <authorList>
            <person name="Zhang R.-G."/>
        </authorList>
    </citation>
    <scope>NUCLEOTIDE SEQUENCE</scope>
    <source>
        <strain evidence="3">WSP0</strain>
        <tissue evidence="3">Leaf</tissue>
    </source>
</reference>
<dbReference type="GO" id="GO:0005802">
    <property type="term" value="C:trans-Golgi network"/>
    <property type="evidence" value="ECO:0007669"/>
    <property type="project" value="TreeGrafter"/>
</dbReference>
<feature type="domain" description="Mon2/Sec7/BIG1-like HDS" evidence="2">
    <location>
        <begin position="3"/>
        <end position="85"/>
    </location>
</feature>
<organism evidence="3 4">
    <name type="scientific">Rhododendron griersonianum</name>
    <dbReference type="NCBI Taxonomy" id="479676"/>
    <lineage>
        <taxon>Eukaryota</taxon>
        <taxon>Viridiplantae</taxon>
        <taxon>Streptophyta</taxon>
        <taxon>Embryophyta</taxon>
        <taxon>Tracheophyta</taxon>
        <taxon>Spermatophyta</taxon>
        <taxon>Magnoliopsida</taxon>
        <taxon>eudicotyledons</taxon>
        <taxon>Gunneridae</taxon>
        <taxon>Pentapetalae</taxon>
        <taxon>asterids</taxon>
        <taxon>Ericales</taxon>
        <taxon>Ericaceae</taxon>
        <taxon>Ericoideae</taxon>
        <taxon>Rhodoreae</taxon>
        <taxon>Rhododendron</taxon>
    </lineage>
</organism>
<dbReference type="Proteomes" id="UP000823749">
    <property type="component" value="Chromosome 5"/>
</dbReference>
<name>A0AAV6K8T3_9ERIC</name>
<dbReference type="PANTHER" id="PTHR10663">
    <property type="entry name" value="GUANYL-NUCLEOTIDE EXCHANGE FACTOR"/>
    <property type="match status" value="1"/>
</dbReference>
<comment type="caution">
    <text evidence="3">The sequence shown here is derived from an EMBL/GenBank/DDBJ whole genome shotgun (WGS) entry which is preliminary data.</text>
</comment>
<evidence type="ECO:0000313" key="3">
    <source>
        <dbReference type="EMBL" id="KAG5548886.1"/>
    </source>
</evidence>
<dbReference type="PANTHER" id="PTHR10663:SF312">
    <property type="entry name" value="BREFELDIN A-INHIBITED GUANINE NUCLEOTIDE-EXCHANGE PROTEIN 5"/>
    <property type="match status" value="1"/>
</dbReference>
<dbReference type="AlphaFoldDB" id="A0AAV6K8T3"/>
<accession>A0AAV6K8T3</accession>
<proteinExistence type="predicted"/>
<protein>
    <recommendedName>
        <fullName evidence="2">Mon2/Sec7/BIG1-like HDS domain-containing protein</fullName>
    </recommendedName>
</protein>
<evidence type="ECO:0000313" key="4">
    <source>
        <dbReference type="Proteomes" id="UP000823749"/>
    </source>
</evidence>
<evidence type="ECO:0000259" key="2">
    <source>
        <dbReference type="Pfam" id="PF09324"/>
    </source>
</evidence>
<gene>
    <name evidence="3" type="ORF">RHGRI_014297</name>
</gene>